<feature type="non-terminal residue" evidence="1">
    <location>
        <position position="1"/>
    </location>
</feature>
<organism evidence="1">
    <name type="scientific">marine sediment metagenome</name>
    <dbReference type="NCBI Taxonomy" id="412755"/>
    <lineage>
        <taxon>unclassified sequences</taxon>
        <taxon>metagenomes</taxon>
        <taxon>ecological metagenomes</taxon>
    </lineage>
</organism>
<reference evidence="1" key="1">
    <citation type="journal article" date="2014" name="Front. Microbiol.">
        <title>High frequency of phylogenetically diverse reductive dehalogenase-homologous genes in deep subseafloor sedimentary metagenomes.</title>
        <authorList>
            <person name="Kawai M."/>
            <person name="Futagami T."/>
            <person name="Toyoda A."/>
            <person name="Takaki Y."/>
            <person name="Nishi S."/>
            <person name="Hori S."/>
            <person name="Arai W."/>
            <person name="Tsubouchi T."/>
            <person name="Morono Y."/>
            <person name="Uchiyama I."/>
            <person name="Ito T."/>
            <person name="Fujiyama A."/>
            <person name="Inagaki F."/>
            <person name="Takami H."/>
        </authorList>
    </citation>
    <scope>NUCLEOTIDE SEQUENCE</scope>
    <source>
        <strain evidence="1">Expedition CK06-06</strain>
    </source>
</reference>
<comment type="caution">
    <text evidence="1">The sequence shown here is derived from an EMBL/GenBank/DDBJ whole genome shotgun (WGS) entry which is preliminary data.</text>
</comment>
<name>X1CZB2_9ZZZZ</name>
<dbReference type="AlphaFoldDB" id="X1CZB2"/>
<accession>X1CZB2</accession>
<dbReference type="EMBL" id="BART01032649">
    <property type="protein sequence ID" value="GAH13212.1"/>
    <property type="molecule type" value="Genomic_DNA"/>
</dbReference>
<protein>
    <submittedName>
        <fullName evidence="1">Uncharacterized protein</fullName>
    </submittedName>
</protein>
<evidence type="ECO:0000313" key="1">
    <source>
        <dbReference type="EMBL" id="GAH13212.1"/>
    </source>
</evidence>
<sequence>VIFDDPSTPDPWDITPNPSYEQTLVVNPITAARVIATQTGHSDICGRDIAYVDGQPEIPDRKGIDIYILEIDVRDVAGYMGMGLESPALPGKEVCNLDFPCIPTAGEVYNMQEMFGGALHCTADEPFDMYGLAGVGVAPNEETLLTLGVSGL</sequence>
<gene>
    <name evidence="1" type="ORF">S01H4_56357</name>
</gene>
<proteinExistence type="predicted"/>